<organism evidence="6 7">
    <name type="scientific">Botryotinia calthae</name>
    <dbReference type="NCBI Taxonomy" id="38488"/>
    <lineage>
        <taxon>Eukaryota</taxon>
        <taxon>Fungi</taxon>
        <taxon>Dikarya</taxon>
        <taxon>Ascomycota</taxon>
        <taxon>Pezizomycotina</taxon>
        <taxon>Leotiomycetes</taxon>
        <taxon>Helotiales</taxon>
        <taxon>Sclerotiniaceae</taxon>
        <taxon>Botryotinia</taxon>
    </lineage>
</organism>
<dbReference type="InterPro" id="IPR016461">
    <property type="entry name" value="COMT-like"/>
</dbReference>
<dbReference type="GO" id="GO:0032259">
    <property type="term" value="P:methylation"/>
    <property type="evidence" value="ECO:0007669"/>
    <property type="project" value="UniProtKB-KW"/>
</dbReference>
<dbReference type="Proteomes" id="UP000297299">
    <property type="component" value="Unassembled WGS sequence"/>
</dbReference>
<dbReference type="PROSITE" id="PS51683">
    <property type="entry name" value="SAM_OMT_II"/>
    <property type="match status" value="1"/>
</dbReference>
<dbReference type="PANTHER" id="PTHR43712:SF16">
    <property type="entry name" value="O-METHYLTRANSFERASE ELCB"/>
    <property type="match status" value="1"/>
</dbReference>
<evidence type="ECO:0000313" key="6">
    <source>
        <dbReference type="EMBL" id="TEY33009.1"/>
    </source>
</evidence>
<dbReference type="AlphaFoldDB" id="A0A4Y8CH55"/>
<keyword evidence="7" id="KW-1185">Reference proteome</keyword>
<dbReference type="Pfam" id="PF00891">
    <property type="entry name" value="Methyltransf_2"/>
    <property type="match status" value="1"/>
</dbReference>
<evidence type="ECO:0000256" key="3">
    <source>
        <dbReference type="ARBA" id="ARBA00022691"/>
    </source>
</evidence>
<evidence type="ECO:0000256" key="2">
    <source>
        <dbReference type="ARBA" id="ARBA00022679"/>
    </source>
</evidence>
<dbReference type="Gene3D" id="3.40.50.150">
    <property type="entry name" value="Vaccinia Virus protein VP39"/>
    <property type="match status" value="1"/>
</dbReference>
<dbReference type="InterPro" id="IPR029063">
    <property type="entry name" value="SAM-dependent_MTases_sf"/>
</dbReference>
<dbReference type="GO" id="GO:0008171">
    <property type="term" value="F:O-methyltransferase activity"/>
    <property type="evidence" value="ECO:0007669"/>
    <property type="project" value="InterPro"/>
</dbReference>
<keyword evidence="2" id="KW-0808">Transferase</keyword>
<accession>A0A4Y8CH55</accession>
<evidence type="ECO:0000256" key="4">
    <source>
        <dbReference type="SAM" id="SignalP"/>
    </source>
</evidence>
<dbReference type="PANTHER" id="PTHR43712">
    <property type="entry name" value="PUTATIVE (AFU_ORTHOLOGUE AFUA_4G14580)-RELATED"/>
    <property type="match status" value="1"/>
</dbReference>
<dbReference type="Gene3D" id="1.10.10.10">
    <property type="entry name" value="Winged helix-like DNA-binding domain superfamily/Winged helix DNA-binding domain"/>
    <property type="match status" value="1"/>
</dbReference>
<evidence type="ECO:0000259" key="5">
    <source>
        <dbReference type="Pfam" id="PF00891"/>
    </source>
</evidence>
<evidence type="ECO:0000313" key="7">
    <source>
        <dbReference type="Proteomes" id="UP000297299"/>
    </source>
</evidence>
<dbReference type="SUPFAM" id="SSF46785">
    <property type="entry name" value="Winged helix' DNA-binding domain"/>
    <property type="match status" value="1"/>
</dbReference>
<feature type="chain" id="PRO_5021228392" description="O-methyltransferase C-terminal domain-containing protein" evidence="4">
    <location>
        <begin position="19"/>
        <end position="521"/>
    </location>
</feature>
<dbReference type="OrthoDB" id="1606438at2759"/>
<comment type="caution">
    <text evidence="6">The sequence shown here is derived from an EMBL/GenBank/DDBJ whole genome shotgun (WGS) entry which is preliminary data.</text>
</comment>
<sequence length="521" mass="58152">MKFSLAVFLALGVSTIAAAPLVARGDADDTIAYLDVVVDRDSDVSYEDVYVDMKKKMKARSDADDTIAYLDVVVDRDSDKLPTGFENSHSQLFEEHSLKMAVLRTEELAAIIQQSVTKVNDYLIKSGNPPPSLDVTGPAAYPPLPPDIMRARSEGLAATDEMRVLLMGPTDHVIGSSGDYMDFLGLQFVHRYKIATVFPPGEERTFSEIAAARSLDLSDTTRFLRLAMTYHVFTEPRKGVVAHTAASRVLVDNKLAAAWLGHVLENVWPTLPHILEAGERWPGSGEPNETAYVLTHSKGLTPFDHLEDSSSSAQQFSDAMKFIQAIPGLEPDHLLEVFDFSSLGEDALLVDVGGSHGIVSISVARSCTNMRCIVQDLPQTISKVVTSLPSDLKGRVSFMEHNFFREQPIKDADVYYFRWIFHDWSDPYGLKILKALILALKRGARVIISNLCMPEYGEMPLHMQKLPRSMDMVMKAQFNAKERYANEWTSLFNNADPRFRFNGIQRPMKSKLSFIIATWDP</sequence>
<feature type="signal peptide" evidence="4">
    <location>
        <begin position="1"/>
        <end position="18"/>
    </location>
</feature>
<dbReference type="InterPro" id="IPR036388">
    <property type="entry name" value="WH-like_DNA-bd_sf"/>
</dbReference>
<reference evidence="6 7" key="1">
    <citation type="submission" date="2017-11" db="EMBL/GenBank/DDBJ databases">
        <title>Comparative genomics of Botrytis spp.</title>
        <authorList>
            <person name="Valero-Jimenez C.A."/>
            <person name="Tapia P."/>
            <person name="Veloso J."/>
            <person name="Silva-Moreno E."/>
            <person name="Staats M."/>
            <person name="Valdes J.H."/>
            <person name="Van Kan J.A.L."/>
        </authorList>
    </citation>
    <scope>NUCLEOTIDE SEQUENCE [LARGE SCALE GENOMIC DNA]</scope>
    <source>
        <strain evidence="6 7">MUCL2830</strain>
    </source>
</reference>
<name>A0A4Y8CH55_9HELO</name>
<gene>
    <name evidence="6" type="ORF">BOTCAL_0699g00060</name>
</gene>
<evidence type="ECO:0000256" key="1">
    <source>
        <dbReference type="ARBA" id="ARBA00022603"/>
    </source>
</evidence>
<dbReference type="SUPFAM" id="SSF53335">
    <property type="entry name" value="S-adenosyl-L-methionine-dependent methyltransferases"/>
    <property type="match status" value="1"/>
</dbReference>
<keyword evidence="3" id="KW-0949">S-adenosyl-L-methionine</keyword>
<keyword evidence="1" id="KW-0489">Methyltransferase</keyword>
<dbReference type="InterPro" id="IPR036390">
    <property type="entry name" value="WH_DNA-bd_sf"/>
</dbReference>
<proteinExistence type="predicted"/>
<dbReference type="InterPro" id="IPR001077">
    <property type="entry name" value="COMT_C"/>
</dbReference>
<feature type="domain" description="O-methyltransferase C-terminal" evidence="5">
    <location>
        <begin position="294"/>
        <end position="495"/>
    </location>
</feature>
<dbReference type="STRING" id="38488.A0A4Y8CH55"/>
<keyword evidence="4" id="KW-0732">Signal</keyword>
<dbReference type="EMBL" id="PHWZ01000695">
    <property type="protein sequence ID" value="TEY33009.1"/>
    <property type="molecule type" value="Genomic_DNA"/>
</dbReference>
<protein>
    <recommendedName>
        <fullName evidence="5">O-methyltransferase C-terminal domain-containing protein</fullName>
    </recommendedName>
</protein>